<dbReference type="InterPro" id="IPR052106">
    <property type="entry name" value="PINc/VapC_TA"/>
</dbReference>
<dbReference type="Gene3D" id="3.40.50.1010">
    <property type="entry name" value="5'-nuclease"/>
    <property type="match status" value="1"/>
</dbReference>
<accession>A0A177MU76</accession>
<dbReference type="Proteomes" id="UP000078090">
    <property type="component" value="Unassembled WGS sequence"/>
</dbReference>
<dbReference type="PANTHER" id="PTHR38826:SF5">
    <property type="entry name" value="RIBONUCLEASE VAPC13"/>
    <property type="match status" value="1"/>
</dbReference>
<dbReference type="OrthoDB" id="9792015at2"/>
<reference evidence="2 3" key="1">
    <citation type="submission" date="2016-03" db="EMBL/GenBank/DDBJ databases">
        <authorList>
            <person name="Ploux O."/>
        </authorList>
    </citation>
    <scope>NUCLEOTIDE SEQUENCE [LARGE SCALE GENOMIC DNA]</scope>
    <source>
        <strain evidence="2 3">R-45363</strain>
    </source>
</reference>
<comment type="caution">
    <text evidence="2">The sequence shown here is derived from an EMBL/GenBank/DDBJ whole genome shotgun (WGS) entry which is preliminary data.</text>
</comment>
<gene>
    <name evidence="2" type="ORF">A1332_07145</name>
</gene>
<dbReference type="InterPro" id="IPR029060">
    <property type="entry name" value="PIN-like_dom_sf"/>
</dbReference>
<evidence type="ECO:0000259" key="1">
    <source>
        <dbReference type="Pfam" id="PF01850"/>
    </source>
</evidence>
<sequence length="138" mass="15429">MKTAKTFIDTNVLLYVFSADTDKADRAEDILQTGAFISVQVLNEFTSVAKRKFKMSYPEIREALQVVKTVCQIIPLTLEIHEQGLDIAERFSFSMYDSLIVAAALLAGCTPLYSEDLQHGQLIQDQLLIVNPFADPVD</sequence>
<name>A0A177MU76_METMH</name>
<evidence type="ECO:0000313" key="3">
    <source>
        <dbReference type="Proteomes" id="UP000078090"/>
    </source>
</evidence>
<organism evidence="2 3">
    <name type="scientific">Methylomonas methanica</name>
    <dbReference type="NCBI Taxonomy" id="421"/>
    <lineage>
        <taxon>Bacteria</taxon>
        <taxon>Pseudomonadati</taxon>
        <taxon>Pseudomonadota</taxon>
        <taxon>Gammaproteobacteria</taxon>
        <taxon>Methylococcales</taxon>
        <taxon>Methylococcaceae</taxon>
        <taxon>Methylomonas</taxon>
    </lineage>
</organism>
<feature type="domain" description="PIN" evidence="1">
    <location>
        <begin position="7"/>
        <end position="116"/>
    </location>
</feature>
<dbReference type="CDD" id="cd18692">
    <property type="entry name" value="PIN_VapC-like"/>
    <property type="match status" value="1"/>
</dbReference>
<dbReference type="Pfam" id="PF01850">
    <property type="entry name" value="PIN"/>
    <property type="match status" value="1"/>
</dbReference>
<evidence type="ECO:0000313" key="2">
    <source>
        <dbReference type="EMBL" id="OAI08540.1"/>
    </source>
</evidence>
<dbReference type="InterPro" id="IPR002716">
    <property type="entry name" value="PIN_dom"/>
</dbReference>
<dbReference type="SUPFAM" id="SSF88723">
    <property type="entry name" value="PIN domain-like"/>
    <property type="match status" value="1"/>
</dbReference>
<proteinExistence type="predicted"/>
<dbReference type="EMBL" id="LUUG01000044">
    <property type="protein sequence ID" value="OAI08540.1"/>
    <property type="molecule type" value="Genomic_DNA"/>
</dbReference>
<dbReference type="RefSeq" id="WP_064007031.1">
    <property type="nucleotide sequence ID" value="NZ_LUUG01000044.1"/>
</dbReference>
<dbReference type="PANTHER" id="PTHR38826">
    <property type="entry name" value="RIBONUCLEASE VAPC13"/>
    <property type="match status" value="1"/>
</dbReference>
<dbReference type="AlphaFoldDB" id="A0A177MU76"/>
<protein>
    <submittedName>
        <fullName evidence="2">Pilus assembly protein</fullName>
    </submittedName>
</protein>